<dbReference type="InterPro" id="IPR050177">
    <property type="entry name" value="Lipid_A_modif_metabolic_enz"/>
</dbReference>
<organism evidence="2 3">
    <name type="scientific">Haloferax mucosum ATCC BAA-1512</name>
    <dbReference type="NCBI Taxonomy" id="662479"/>
    <lineage>
        <taxon>Archaea</taxon>
        <taxon>Methanobacteriati</taxon>
        <taxon>Methanobacteriota</taxon>
        <taxon>Stenosarchaea group</taxon>
        <taxon>Halobacteria</taxon>
        <taxon>Halobacteriales</taxon>
        <taxon>Haloferacaceae</taxon>
        <taxon>Haloferax</taxon>
    </lineage>
</organism>
<reference evidence="2 3" key="1">
    <citation type="journal article" date="2014" name="PLoS Genet.">
        <title>Phylogenetically driven sequencing of extremely halophilic archaea reveals strategies for static and dynamic osmo-response.</title>
        <authorList>
            <person name="Becker E.A."/>
            <person name="Seitzer P.M."/>
            <person name="Tritt A."/>
            <person name="Larsen D."/>
            <person name="Krusor M."/>
            <person name="Yao A.I."/>
            <person name="Wu D."/>
            <person name="Madern D."/>
            <person name="Eisen J.A."/>
            <person name="Darling A.E."/>
            <person name="Facciotti M.T."/>
        </authorList>
    </citation>
    <scope>NUCLEOTIDE SEQUENCE [LARGE SCALE GENOMIC DNA]</scope>
    <source>
        <strain evidence="2 3">ATCC BAA-1512</strain>
    </source>
</reference>
<dbReference type="SUPFAM" id="SSF51735">
    <property type="entry name" value="NAD(P)-binding Rossmann-fold domains"/>
    <property type="match status" value="1"/>
</dbReference>
<dbReference type="PANTHER" id="PTHR43245">
    <property type="entry name" value="BIFUNCTIONAL POLYMYXIN RESISTANCE PROTEIN ARNA"/>
    <property type="match status" value="1"/>
</dbReference>
<comment type="caution">
    <text evidence="2">The sequence shown here is derived from an EMBL/GenBank/DDBJ whole genome shotgun (WGS) entry which is preliminary data.</text>
</comment>
<dbReference type="AlphaFoldDB" id="M0IMT0"/>
<keyword evidence="3" id="KW-1185">Reference proteome</keyword>
<dbReference type="InterPro" id="IPR001509">
    <property type="entry name" value="Epimerase_deHydtase"/>
</dbReference>
<evidence type="ECO:0000313" key="3">
    <source>
        <dbReference type="Proteomes" id="UP000011550"/>
    </source>
</evidence>
<dbReference type="RefSeq" id="WP_008317818.1">
    <property type="nucleotide sequence ID" value="NZ_AOLN01000004.1"/>
</dbReference>
<accession>M0IMT0</accession>
<sequence>MVTDIEGRTVLVTGGAGFIGSHIVDALVPDNEVRVLDNLSTGVRTRLPDAVTLFDGDIRDERLVAEAMADVDLVFHQAALVSVRRSVEKPVRSHEVNSTATLRLLQTARREDARVVLASSAAIYGPPETVPIPEDEPPAPTTPYGVQKLTLDRYAQLYHDLYGVETVALRYFNVYGPRQSGGDYSGVIRIFVDQARSGTPITVEGDGTQTRDFVFVDDVVEANLCAATTSNVGRAYNVGTGERVSIRTLAEMIRDATDSDSRIVHRDPRPAAIEHSCAETSAARSDLGYRSEVSLSDGIERLLASDTTETSSA</sequence>
<name>M0IMT0_9EURY</name>
<dbReference type="Pfam" id="PF01370">
    <property type="entry name" value="Epimerase"/>
    <property type="match status" value="1"/>
</dbReference>
<protein>
    <submittedName>
        <fullName evidence="2">UDP-glucose 4-epimerase</fullName>
    </submittedName>
</protein>
<evidence type="ECO:0000313" key="2">
    <source>
        <dbReference type="EMBL" id="ELZ98015.1"/>
    </source>
</evidence>
<evidence type="ECO:0000259" key="1">
    <source>
        <dbReference type="Pfam" id="PF01370"/>
    </source>
</evidence>
<dbReference type="PATRIC" id="fig|662479.7.peg.447"/>
<proteinExistence type="predicted"/>
<dbReference type="InterPro" id="IPR036291">
    <property type="entry name" value="NAD(P)-bd_dom_sf"/>
</dbReference>
<dbReference type="Proteomes" id="UP000011550">
    <property type="component" value="Unassembled WGS sequence"/>
</dbReference>
<dbReference type="PANTHER" id="PTHR43245:SF13">
    <property type="entry name" value="UDP-D-APIOSE_UDP-D-XYLOSE SYNTHASE 2"/>
    <property type="match status" value="1"/>
</dbReference>
<feature type="domain" description="NAD-dependent epimerase/dehydratase" evidence="1">
    <location>
        <begin position="10"/>
        <end position="239"/>
    </location>
</feature>
<dbReference type="STRING" id="662479.C440_02168"/>
<dbReference type="OrthoDB" id="4907at2157"/>
<dbReference type="PRINTS" id="PR01713">
    <property type="entry name" value="NUCEPIMERASE"/>
</dbReference>
<dbReference type="Gene3D" id="3.40.50.720">
    <property type="entry name" value="NAD(P)-binding Rossmann-like Domain"/>
    <property type="match status" value="1"/>
</dbReference>
<gene>
    <name evidence="2" type="ORF">C440_02168</name>
</gene>
<dbReference type="EMBL" id="AOLN01000004">
    <property type="protein sequence ID" value="ELZ98015.1"/>
    <property type="molecule type" value="Genomic_DNA"/>
</dbReference>